<feature type="region of interest" description="Disordered" evidence="1">
    <location>
        <begin position="113"/>
        <end position="134"/>
    </location>
</feature>
<proteinExistence type="predicted"/>
<evidence type="ECO:0000256" key="1">
    <source>
        <dbReference type="SAM" id="MobiDB-lite"/>
    </source>
</evidence>
<feature type="domain" description="GST N-terminal" evidence="2">
    <location>
        <begin position="46"/>
        <end position="71"/>
    </location>
</feature>
<dbReference type="WBParaSite" id="maker-unitig_26788-snap-gene-0.1-mRNA-1">
    <property type="protein sequence ID" value="maker-unitig_26788-snap-gene-0.1-mRNA-1"/>
    <property type="gene ID" value="maker-unitig_26788-snap-gene-0.1"/>
</dbReference>
<evidence type="ECO:0000313" key="4">
    <source>
        <dbReference type="WBParaSite" id="maker-unitig_26788-snap-gene-0.1-mRNA-1"/>
    </source>
</evidence>
<protein>
    <submittedName>
        <fullName evidence="4">GST N-terminal domain-containing protein</fullName>
    </submittedName>
</protein>
<dbReference type="AlphaFoldDB" id="A0A1I8FA98"/>
<evidence type="ECO:0000313" key="3">
    <source>
        <dbReference type="Proteomes" id="UP000095280"/>
    </source>
</evidence>
<dbReference type="Proteomes" id="UP000095280">
    <property type="component" value="Unplaced"/>
</dbReference>
<dbReference type="Gene3D" id="3.40.30.10">
    <property type="entry name" value="Glutaredoxin"/>
    <property type="match status" value="1"/>
</dbReference>
<evidence type="ECO:0000259" key="2">
    <source>
        <dbReference type="Pfam" id="PF13409"/>
    </source>
</evidence>
<accession>A0A1I8FA98</accession>
<name>A0A1I8FA98_9PLAT</name>
<organism evidence="3 4">
    <name type="scientific">Macrostomum lignano</name>
    <dbReference type="NCBI Taxonomy" id="282301"/>
    <lineage>
        <taxon>Eukaryota</taxon>
        <taxon>Metazoa</taxon>
        <taxon>Spiralia</taxon>
        <taxon>Lophotrochozoa</taxon>
        <taxon>Platyhelminthes</taxon>
        <taxon>Rhabditophora</taxon>
        <taxon>Macrostomorpha</taxon>
        <taxon>Macrostomida</taxon>
        <taxon>Macrostomidae</taxon>
        <taxon>Macrostomum</taxon>
    </lineage>
</organism>
<dbReference type="InterPro" id="IPR004045">
    <property type="entry name" value="Glutathione_S-Trfase_N"/>
</dbReference>
<dbReference type="InterPro" id="IPR036249">
    <property type="entry name" value="Thioredoxin-like_sf"/>
</dbReference>
<keyword evidence="3" id="KW-1185">Reference proteome</keyword>
<reference evidence="4" key="1">
    <citation type="submission" date="2016-11" db="UniProtKB">
        <authorList>
            <consortium name="WormBaseParasite"/>
        </authorList>
    </citation>
    <scope>IDENTIFICATION</scope>
</reference>
<dbReference type="Pfam" id="PF13409">
    <property type="entry name" value="GST_N_2"/>
    <property type="match status" value="1"/>
</dbReference>
<sequence>CSVLEKSMSNPAAARQHHFRVQQTLGVWGAGAAAQAQPAHSVLMRFCPFAQRTRLVLQHKQLPHQIVNLNSHLRLPDEDAHPEPPLYPATPGSGAAMRLAVARMGDSVHSRLSIDGPCGEETSRRPNGSRSLAGLNGRALAGPGWAIRTFLRLRPGQMARPDDLALDRAACRSAERWLGPFQLPSGQVRQLLGWTSRMEPQRAVKELYLLTMCHAAFFQATGQRRRHSSSLVSRELGVDAVQLWADSKFFAGLVASRSRWPTHDLAMVRSALKPSCSRGWLPGGKHLFNYVSLV</sequence>
<dbReference type="SUPFAM" id="SSF52833">
    <property type="entry name" value="Thioredoxin-like"/>
    <property type="match status" value="1"/>
</dbReference>